<keyword evidence="2" id="KW-1185">Reference proteome</keyword>
<comment type="caution">
    <text evidence="1">The sequence shown here is derived from an EMBL/GenBank/DDBJ whole genome shotgun (WGS) entry which is preliminary data.</text>
</comment>
<feature type="non-terminal residue" evidence="1">
    <location>
        <position position="224"/>
    </location>
</feature>
<dbReference type="EMBL" id="JAFKCS010000068">
    <property type="protein sequence ID" value="MBN7822452.1"/>
    <property type="molecule type" value="Genomic_DNA"/>
</dbReference>
<gene>
    <name evidence="1" type="ORF">J0A65_21495</name>
</gene>
<dbReference type="RefSeq" id="WP_206596379.1">
    <property type="nucleotide sequence ID" value="NZ_JAFKCS010000068.1"/>
</dbReference>
<sequence length="224" mass="23828">MNDEVKQAHVIQCWSCGTRKGLDEVREADGYCPECDVEIDLAEYYPKLAADYDALRTQVVELRAQVVAQDRLIRKCGDWIEAARDDVIYPLASGTEHDVAIHEEAHGLGQTSATLIADIDAMIAATSAPEVQCKACNDTACDPSHEELVPCLGCAAKPAHVDDFRGDDAALVSSAKALLALDEKGALTGGGIGGHARTIIGAFIARMAEQGERQEAVAVKSHGA</sequence>
<name>A0ABS3CZB6_9ALTE</name>
<evidence type="ECO:0000313" key="1">
    <source>
        <dbReference type="EMBL" id="MBN7822452.1"/>
    </source>
</evidence>
<proteinExistence type="predicted"/>
<evidence type="ECO:0000313" key="2">
    <source>
        <dbReference type="Proteomes" id="UP000663992"/>
    </source>
</evidence>
<dbReference type="Proteomes" id="UP000663992">
    <property type="component" value="Unassembled WGS sequence"/>
</dbReference>
<organism evidence="1 2">
    <name type="scientific">Bowmanella yangjiangensis</name>
    <dbReference type="NCBI Taxonomy" id="2811230"/>
    <lineage>
        <taxon>Bacteria</taxon>
        <taxon>Pseudomonadati</taxon>
        <taxon>Pseudomonadota</taxon>
        <taxon>Gammaproteobacteria</taxon>
        <taxon>Alteromonadales</taxon>
        <taxon>Alteromonadaceae</taxon>
        <taxon>Bowmanella</taxon>
    </lineage>
</organism>
<protein>
    <submittedName>
        <fullName evidence="1">Uncharacterized protein</fullName>
    </submittedName>
</protein>
<accession>A0ABS3CZB6</accession>
<reference evidence="1 2" key="1">
    <citation type="submission" date="2021-03" db="EMBL/GenBank/DDBJ databases">
        <title>novel species isolated from a fishpond in China.</title>
        <authorList>
            <person name="Lu H."/>
            <person name="Cai Z."/>
        </authorList>
    </citation>
    <scope>NUCLEOTIDE SEQUENCE [LARGE SCALE GENOMIC DNA]</scope>
    <source>
        <strain evidence="1 2">Y57</strain>
    </source>
</reference>